<accession>A0A365XPT7</accession>
<name>A0A365XPT7_9BACT</name>
<keyword evidence="2" id="KW-1185">Reference proteome</keyword>
<dbReference type="EMBL" id="QFFJ01000002">
    <property type="protein sequence ID" value="RBL88347.1"/>
    <property type="molecule type" value="Genomic_DNA"/>
</dbReference>
<dbReference type="Proteomes" id="UP000253410">
    <property type="component" value="Unassembled WGS sequence"/>
</dbReference>
<dbReference type="AlphaFoldDB" id="A0A365XPT7"/>
<proteinExistence type="predicted"/>
<evidence type="ECO:0000313" key="2">
    <source>
        <dbReference type="Proteomes" id="UP000253410"/>
    </source>
</evidence>
<protein>
    <submittedName>
        <fullName evidence="1">Uncharacterized protein</fullName>
    </submittedName>
</protein>
<sequence>MFDSLKVDNNTKLIGYYPPYDKAKTSKHLNFYIDNPAEIKTVMTELTTGAEVQNSMENPPFFVSIIQNYSLVKSWIVNPTLKSALYDGHTYKFDIEKVKKLSKKYPFDYKMEKVTFSNKEEYKQYLAKQKSDTTFLFAYSPQFRYEGSFEIQFPNTGAFSSPKAISEYLTPLIEKIVQENEYRLGYILDQKNMHDQNQFTMTITGSKKLFDNLKVDNLKSENWKPTVEEGSFFYKTK</sequence>
<comment type="caution">
    <text evidence="1">The sequence shown here is derived from an EMBL/GenBank/DDBJ whole genome shotgun (WGS) entry which is preliminary data.</text>
</comment>
<organism evidence="1 2">
    <name type="scientific">Chitinophaga flava</name>
    <dbReference type="NCBI Taxonomy" id="2259036"/>
    <lineage>
        <taxon>Bacteria</taxon>
        <taxon>Pseudomonadati</taxon>
        <taxon>Bacteroidota</taxon>
        <taxon>Chitinophagia</taxon>
        <taxon>Chitinophagales</taxon>
        <taxon>Chitinophagaceae</taxon>
        <taxon>Chitinophaga</taxon>
    </lineage>
</organism>
<evidence type="ECO:0000313" key="1">
    <source>
        <dbReference type="EMBL" id="RBL88347.1"/>
    </source>
</evidence>
<gene>
    <name evidence="1" type="ORF">DF182_17280</name>
</gene>
<reference evidence="1 2" key="1">
    <citation type="submission" date="2018-05" db="EMBL/GenBank/DDBJ databases">
        <title>Chitinophaga sp. K3CV102501T nov., isolated from isolated from a monsoon evergreen broad-leaved forest soil.</title>
        <authorList>
            <person name="Lv Y."/>
        </authorList>
    </citation>
    <scope>NUCLEOTIDE SEQUENCE [LARGE SCALE GENOMIC DNA]</scope>
    <source>
        <strain evidence="1 2">GDMCC 1.1325</strain>
    </source>
</reference>